<proteinExistence type="predicted"/>
<dbReference type="InterPro" id="IPR034804">
    <property type="entry name" value="SQR/QFR_C/D"/>
</dbReference>
<evidence type="ECO:0000256" key="12">
    <source>
        <dbReference type="ARBA" id="ARBA00022982"/>
    </source>
</evidence>
<reference evidence="17 18" key="1">
    <citation type="submission" date="2023-03" db="EMBL/GenBank/DDBJ databases">
        <title>Host association and intracellularity evolved multiple times independently in the Rickettsiales.</title>
        <authorList>
            <person name="Castelli M."/>
            <person name="Nardi T."/>
            <person name="Gammuto L."/>
            <person name="Bellinzona G."/>
            <person name="Sabaneyeva E."/>
            <person name="Potekhin A."/>
            <person name="Serra V."/>
            <person name="Petroni G."/>
            <person name="Sassera D."/>
        </authorList>
    </citation>
    <scope>NUCLEOTIDE SEQUENCE [LARGE SCALE GENOMIC DNA]</scope>
    <source>
        <strain evidence="17 18">Sr 2-6</strain>
    </source>
</reference>
<evidence type="ECO:0000256" key="9">
    <source>
        <dbReference type="ARBA" id="ARBA00022617"/>
    </source>
</evidence>
<keyword evidence="15 16" id="KW-0472">Membrane</keyword>
<dbReference type="RefSeq" id="WP_322776568.1">
    <property type="nucleotide sequence ID" value="NZ_JARJFB010000035.1"/>
</dbReference>
<evidence type="ECO:0000256" key="3">
    <source>
        <dbReference type="ARBA" id="ARBA00004429"/>
    </source>
</evidence>
<dbReference type="InterPro" id="IPR000701">
    <property type="entry name" value="SuccDH_FuR_B_TM-su"/>
</dbReference>
<evidence type="ECO:0000256" key="6">
    <source>
        <dbReference type="ARBA" id="ARBA00019425"/>
    </source>
</evidence>
<evidence type="ECO:0000256" key="11">
    <source>
        <dbReference type="ARBA" id="ARBA00022723"/>
    </source>
</evidence>
<comment type="subunit">
    <text evidence="5">Part of an enzyme complex containing four subunits: a flavoprotein, an iron-sulfur protein, plus two membrane-anchoring proteins, SdhC and SdhD.</text>
</comment>
<evidence type="ECO:0000256" key="13">
    <source>
        <dbReference type="ARBA" id="ARBA00022989"/>
    </source>
</evidence>
<feature type="transmembrane region" description="Helical" evidence="16">
    <location>
        <begin position="101"/>
        <end position="125"/>
    </location>
</feature>
<evidence type="ECO:0000256" key="14">
    <source>
        <dbReference type="ARBA" id="ARBA00023004"/>
    </source>
</evidence>
<feature type="transmembrane region" description="Helical" evidence="16">
    <location>
        <begin position="30"/>
        <end position="49"/>
    </location>
</feature>
<evidence type="ECO:0000313" key="17">
    <source>
        <dbReference type="EMBL" id="MEA0970666.1"/>
    </source>
</evidence>
<dbReference type="Proteomes" id="UP001291687">
    <property type="component" value="Unassembled WGS sequence"/>
</dbReference>
<protein>
    <recommendedName>
        <fullName evidence="6">Succinate dehydrogenase hydrophobic membrane anchor subunit</fullName>
    </recommendedName>
</protein>
<evidence type="ECO:0000256" key="10">
    <source>
        <dbReference type="ARBA" id="ARBA00022692"/>
    </source>
</evidence>
<keyword evidence="13 16" id="KW-1133">Transmembrane helix</keyword>
<dbReference type="InterPro" id="IPR014312">
    <property type="entry name" value="Succ_DH_anchor"/>
</dbReference>
<accession>A0ABU5NBW3</accession>
<name>A0ABU5NBW3_9RICK</name>
<comment type="pathway">
    <text evidence="4">Carbohydrate metabolism; tricarboxylic acid cycle.</text>
</comment>
<comment type="cofactor">
    <cofactor evidence="1">
        <name>heme</name>
        <dbReference type="ChEBI" id="CHEBI:30413"/>
    </cofactor>
</comment>
<feature type="transmembrane region" description="Helical" evidence="16">
    <location>
        <begin position="69"/>
        <end position="89"/>
    </location>
</feature>
<evidence type="ECO:0000256" key="15">
    <source>
        <dbReference type="ARBA" id="ARBA00023136"/>
    </source>
</evidence>
<dbReference type="SUPFAM" id="SSF81343">
    <property type="entry name" value="Fumarate reductase respiratory complex transmembrane subunits"/>
    <property type="match status" value="1"/>
</dbReference>
<evidence type="ECO:0000256" key="16">
    <source>
        <dbReference type="SAM" id="Phobius"/>
    </source>
</evidence>
<keyword evidence="12" id="KW-0249">Electron transport</keyword>
<evidence type="ECO:0000256" key="7">
    <source>
        <dbReference type="ARBA" id="ARBA00022448"/>
    </source>
</evidence>
<evidence type="ECO:0000313" key="18">
    <source>
        <dbReference type="Proteomes" id="UP001291687"/>
    </source>
</evidence>
<keyword evidence="11" id="KW-0479">Metal-binding</keyword>
<dbReference type="Pfam" id="PF01127">
    <property type="entry name" value="Sdh_cyt"/>
    <property type="match status" value="1"/>
</dbReference>
<sequence length="127" mass="14206">MKNKYRSDLAIAKNLGSAGSGSAHWWHQRVTAIILTITTFWLICFSWSLSGLEVSGVIDVVKKPYNIVMLALFTVAGFYHAALGMRVIIEDYIHCRAIRLVSILLVQIFSIVTIISFIIAVLHVMNL</sequence>
<dbReference type="CDD" id="cd03495">
    <property type="entry name" value="SQR_TypeC_SdhD_like"/>
    <property type="match status" value="1"/>
</dbReference>
<keyword evidence="9" id="KW-0349">Heme</keyword>
<comment type="caution">
    <text evidence="17">The sequence shown here is derived from an EMBL/GenBank/DDBJ whole genome shotgun (WGS) entry which is preliminary data.</text>
</comment>
<dbReference type="NCBIfam" id="TIGR02968">
    <property type="entry name" value="succ_dehyd_anc"/>
    <property type="match status" value="1"/>
</dbReference>
<evidence type="ECO:0000256" key="1">
    <source>
        <dbReference type="ARBA" id="ARBA00001971"/>
    </source>
</evidence>
<comment type="function">
    <text evidence="2">Membrane-anchoring subunit of succinate dehydrogenase (SDH).</text>
</comment>
<keyword evidence="10 16" id="KW-0812">Transmembrane</keyword>
<evidence type="ECO:0000256" key="8">
    <source>
        <dbReference type="ARBA" id="ARBA00022532"/>
    </source>
</evidence>
<dbReference type="EMBL" id="JARJFB010000035">
    <property type="protein sequence ID" value="MEA0970666.1"/>
    <property type="molecule type" value="Genomic_DNA"/>
</dbReference>
<evidence type="ECO:0000256" key="4">
    <source>
        <dbReference type="ARBA" id="ARBA00005163"/>
    </source>
</evidence>
<evidence type="ECO:0000256" key="5">
    <source>
        <dbReference type="ARBA" id="ARBA00011558"/>
    </source>
</evidence>
<gene>
    <name evidence="17" type="ORF">Megvenef_00634</name>
</gene>
<keyword evidence="8" id="KW-0816">Tricarboxylic acid cycle</keyword>
<comment type="subcellular location">
    <subcellularLocation>
        <location evidence="3">Cell inner membrane</location>
        <topology evidence="3">Multi-pass membrane protein</topology>
    </subcellularLocation>
</comment>
<keyword evidence="18" id="KW-1185">Reference proteome</keyword>
<keyword evidence="14" id="KW-0408">Iron</keyword>
<dbReference type="Gene3D" id="1.20.1300.10">
    <property type="entry name" value="Fumarate reductase/succinate dehydrogenase, transmembrane subunit"/>
    <property type="match status" value="1"/>
</dbReference>
<organism evidence="17 18">
    <name type="scientific">Candidatus Megaera venefica</name>
    <dbReference type="NCBI Taxonomy" id="2055910"/>
    <lineage>
        <taxon>Bacteria</taxon>
        <taxon>Pseudomonadati</taxon>
        <taxon>Pseudomonadota</taxon>
        <taxon>Alphaproteobacteria</taxon>
        <taxon>Rickettsiales</taxon>
        <taxon>Rickettsiaceae</taxon>
        <taxon>Candidatus Megaera</taxon>
    </lineage>
</organism>
<evidence type="ECO:0000256" key="2">
    <source>
        <dbReference type="ARBA" id="ARBA00004050"/>
    </source>
</evidence>
<keyword evidence="7" id="KW-0813">Transport</keyword>